<gene>
    <name evidence="2" type="ORF">GOODEAATRI_032099</name>
</gene>
<comment type="caution">
    <text evidence="2">The sequence shown here is derived from an EMBL/GenBank/DDBJ whole genome shotgun (WGS) entry which is preliminary data.</text>
</comment>
<keyword evidence="3" id="KW-1185">Reference proteome</keyword>
<proteinExistence type="predicted"/>
<protein>
    <submittedName>
        <fullName evidence="2">Uncharacterized protein</fullName>
    </submittedName>
</protein>
<dbReference type="EMBL" id="JAHRIO010035770">
    <property type="protein sequence ID" value="MEQ2170130.1"/>
    <property type="molecule type" value="Genomic_DNA"/>
</dbReference>
<sequence>IGVLCHSENDKAEQYRPPVNTPVRTTAPSQNCSEHLITPLDDNYSRKTLTAKITFPPPHNLSKNCHLEEQLPISCCTPIVPEETMVSLSTFSPQTATIISLKNLLGL</sequence>
<reference evidence="2 3" key="1">
    <citation type="submission" date="2021-06" db="EMBL/GenBank/DDBJ databases">
        <authorList>
            <person name="Palmer J.M."/>
        </authorList>
    </citation>
    <scope>NUCLEOTIDE SEQUENCE [LARGE SCALE GENOMIC DNA]</scope>
    <source>
        <strain evidence="2 3">GA_2019</strain>
        <tissue evidence="2">Muscle</tissue>
    </source>
</reference>
<evidence type="ECO:0000256" key="1">
    <source>
        <dbReference type="SAM" id="MobiDB-lite"/>
    </source>
</evidence>
<feature type="non-terminal residue" evidence="2">
    <location>
        <position position="1"/>
    </location>
</feature>
<feature type="region of interest" description="Disordered" evidence="1">
    <location>
        <begin position="1"/>
        <end position="29"/>
    </location>
</feature>
<evidence type="ECO:0000313" key="2">
    <source>
        <dbReference type="EMBL" id="MEQ2170130.1"/>
    </source>
</evidence>
<organism evidence="2 3">
    <name type="scientific">Goodea atripinnis</name>
    <dbReference type="NCBI Taxonomy" id="208336"/>
    <lineage>
        <taxon>Eukaryota</taxon>
        <taxon>Metazoa</taxon>
        <taxon>Chordata</taxon>
        <taxon>Craniata</taxon>
        <taxon>Vertebrata</taxon>
        <taxon>Euteleostomi</taxon>
        <taxon>Actinopterygii</taxon>
        <taxon>Neopterygii</taxon>
        <taxon>Teleostei</taxon>
        <taxon>Neoteleostei</taxon>
        <taxon>Acanthomorphata</taxon>
        <taxon>Ovalentaria</taxon>
        <taxon>Atherinomorphae</taxon>
        <taxon>Cyprinodontiformes</taxon>
        <taxon>Goodeidae</taxon>
        <taxon>Goodea</taxon>
    </lineage>
</organism>
<dbReference type="Proteomes" id="UP001476798">
    <property type="component" value="Unassembled WGS sequence"/>
</dbReference>
<accession>A0ABV0NFS9</accession>
<name>A0ABV0NFS9_9TELE</name>
<evidence type="ECO:0000313" key="3">
    <source>
        <dbReference type="Proteomes" id="UP001476798"/>
    </source>
</evidence>